<name>A0AB38C7B1_9BURK</name>
<feature type="region of interest" description="Disordered" evidence="5">
    <location>
        <begin position="1037"/>
        <end position="1062"/>
    </location>
</feature>
<dbReference type="PANTHER" id="PTHR45460:SF2">
    <property type="entry name" value="ALPHA 1,3 GLUCANASE, GH71 FAMILY (EUROFUNG)"/>
    <property type="match status" value="1"/>
</dbReference>
<organism evidence="6 7">
    <name type="scientific">Janthinobacterium lividum</name>
    <dbReference type="NCBI Taxonomy" id="29581"/>
    <lineage>
        <taxon>Bacteria</taxon>
        <taxon>Pseudomonadati</taxon>
        <taxon>Pseudomonadota</taxon>
        <taxon>Betaproteobacteria</taxon>
        <taxon>Burkholderiales</taxon>
        <taxon>Oxalobacteraceae</taxon>
        <taxon>Janthinobacterium</taxon>
    </lineage>
</organism>
<accession>A0AB38C7B1</accession>
<evidence type="ECO:0000256" key="5">
    <source>
        <dbReference type="SAM" id="MobiDB-lite"/>
    </source>
</evidence>
<sequence>MTLRTSGNKGLAGFLERYLIGAALFIACVGAHAQGVSVSNAGTPSYTMPIAVPPGIGGMTPNIGLLYSASGINGPVGHGWSVQGISLITRCAGNKRIDGVARSVEYGGNDKLCLDGQRLIQTDASGNPTANQQGDSLGGAGMVREYRTDKDIYARIRAYGASGDPLNGPSYFKVWTKSGQIYEYGDMAGKAAINVTNKGIITAWAVSRISDTPGNYMDFRYEQRDVAWGSGPAVGNATPGHEWRLKEILYTGTATQQPVNRVVFEYTERPDMVRGTMQDRSEAYHQGGKNVSIWLLDKVSTYINWPGNVPSRPANAVHVKSIKLDYDNGPMTVRSRLVKVRECADINLSKCLPATTFNYSPGGGLNYTPINAFKYGELSTTVMTSTKGDYGVLTGNFFGNGRTSILRWSDAPGENRMFRSDGDGAFTAIPNGTGAGQFNITNQNLFKSDGCYTSTAVDFNGDGLTDILRTQGEGLGCYAPSILYLSNGDGSFRVVNVTGVDLHKERAVQEEHFVCDTRLDMQDLCPGGLSYEGTSRSNGWNYYLLDVNNDGILDVVTALSPGFGKTANYPTSDITQCANEVCTRVFLGQRDNTFIEMPSTNLVHVPMYTEPYPGYYTPRDTYIADVNGDGLADLVVSSGTWLSRGNGNFDYDPTLQAGIGCEFAMDFNGDGRSDCLIPHKNVAEQKLLVSDGTYRQIFAGNFNLNGAGLALLADGAYWPLQAAGVQIGDFNGDGRADILHWKDDPSQNRVYQSNGDGTFSAGAFNLTTTNDQLQKSDGSARFVLGDFSGRGAIEILRLKAAPSSANDASRNQLYAKTDPMPPDQLMSVRTGNGITTSLNWVPLTNPDTGSLGPRYKSDRGTPDAAVYPMVDVLTPTYVVATVTTNAGFGGTLQKIEYAYSGMKMAYDGRGWLGFRSNAIQNTAPNDEYLTVTAQNIQHGPNPGPASMSETRRGVLDQPSAPLLSRSTFIYCDKTATAGAQESATPGTPCATSAKVQRPYLYKSTEEGWDLEGVGLPTVTTTNTFNNSGDAREILTVTSSTSGAAQSSSKRTTNDYQPENTSGDSWILGRLKTATVLNDVSGSSSLLPTVSAGAPTSGSGTDPGVTPIQPAVNPAALMAIINLLLGDD</sequence>
<dbReference type="PANTHER" id="PTHR45460">
    <property type="entry name" value="SIMILAR TO CYSTEINE PROTEINASE"/>
    <property type="match status" value="1"/>
</dbReference>
<proteinExistence type="predicted"/>
<dbReference type="Gene3D" id="2.130.10.130">
    <property type="entry name" value="Integrin alpha, N-terminal"/>
    <property type="match status" value="1"/>
</dbReference>
<evidence type="ECO:0000256" key="4">
    <source>
        <dbReference type="ARBA" id="ARBA00023026"/>
    </source>
</evidence>
<dbReference type="RefSeq" id="WP_081368079.1">
    <property type="nucleotide sequence ID" value="NZ_FPKH01000001.1"/>
</dbReference>
<dbReference type="Gene3D" id="2.40.128.340">
    <property type="match status" value="1"/>
</dbReference>
<dbReference type="InterPro" id="IPR013517">
    <property type="entry name" value="FG-GAP"/>
</dbReference>
<keyword evidence="4" id="KW-0843">Virulence</keyword>
<dbReference type="PROSITE" id="PS51257">
    <property type="entry name" value="PROKAR_LIPOPROTEIN"/>
    <property type="match status" value="1"/>
</dbReference>
<comment type="subcellular location">
    <subcellularLocation>
        <location evidence="1">Secreted</location>
    </subcellularLocation>
</comment>
<dbReference type="Pfam" id="PF13517">
    <property type="entry name" value="FG-GAP_3"/>
    <property type="match status" value="1"/>
</dbReference>
<gene>
    <name evidence="6" type="ORF">SAMN03097694_2340</name>
</gene>
<feature type="compositionally biased region" description="Polar residues" evidence="5">
    <location>
        <begin position="1049"/>
        <end position="1062"/>
    </location>
</feature>
<evidence type="ECO:0000256" key="1">
    <source>
        <dbReference type="ARBA" id="ARBA00004613"/>
    </source>
</evidence>
<evidence type="ECO:0000256" key="3">
    <source>
        <dbReference type="ARBA" id="ARBA00022729"/>
    </source>
</evidence>
<protein>
    <submittedName>
        <fullName evidence="6">Repeat domain-containing protein</fullName>
    </submittedName>
</protein>
<dbReference type="Pfam" id="PF03534">
    <property type="entry name" value="SpvB"/>
    <property type="match status" value="1"/>
</dbReference>
<reference evidence="6 7" key="1">
    <citation type="submission" date="2016-11" db="EMBL/GenBank/DDBJ databases">
        <authorList>
            <person name="Varghese N."/>
            <person name="Submissions S."/>
        </authorList>
    </citation>
    <scope>NUCLEOTIDE SEQUENCE [LARGE SCALE GENOMIC DNA]</scope>
    <source>
        <strain evidence="6 7">NFR18</strain>
    </source>
</reference>
<keyword evidence="2" id="KW-0964">Secreted</keyword>
<dbReference type="EMBL" id="FPKH01000001">
    <property type="protein sequence ID" value="SFX46931.1"/>
    <property type="molecule type" value="Genomic_DNA"/>
</dbReference>
<dbReference type="GO" id="GO:0005576">
    <property type="term" value="C:extracellular region"/>
    <property type="evidence" value="ECO:0007669"/>
    <property type="project" value="UniProtKB-SubCell"/>
</dbReference>
<feature type="compositionally biased region" description="Low complexity" evidence="5">
    <location>
        <begin position="1037"/>
        <end position="1048"/>
    </location>
</feature>
<comment type="caution">
    <text evidence="6">The sequence shown here is derived from an EMBL/GenBank/DDBJ whole genome shotgun (WGS) entry which is preliminary data.</text>
</comment>
<dbReference type="SUPFAM" id="SSF69318">
    <property type="entry name" value="Integrin alpha N-terminal domain"/>
    <property type="match status" value="2"/>
</dbReference>
<evidence type="ECO:0000313" key="7">
    <source>
        <dbReference type="Proteomes" id="UP000182489"/>
    </source>
</evidence>
<dbReference type="GO" id="GO:0005737">
    <property type="term" value="C:cytoplasm"/>
    <property type="evidence" value="ECO:0007669"/>
    <property type="project" value="InterPro"/>
</dbReference>
<evidence type="ECO:0000256" key="2">
    <source>
        <dbReference type="ARBA" id="ARBA00022525"/>
    </source>
</evidence>
<dbReference type="AlphaFoldDB" id="A0AB38C7B1"/>
<dbReference type="Proteomes" id="UP000182489">
    <property type="component" value="Unassembled WGS sequence"/>
</dbReference>
<dbReference type="InterPro" id="IPR028994">
    <property type="entry name" value="Integrin_alpha_N"/>
</dbReference>
<keyword evidence="3" id="KW-0732">Signal</keyword>
<dbReference type="InterPro" id="IPR003284">
    <property type="entry name" value="Sal_SpvB"/>
</dbReference>
<evidence type="ECO:0000313" key="6">
    <source>
        <dbReference type="EMBL" id="SFX46931.1"/>
    </source>
</evidence>